<dbReference type="NCBIfam" id="TIGR00879">
    <property type="entry name" value="SP"/>
    <property type="match status" value="1"/>
</dbReference>
<keyword evidence="5 9" id="KW-1133">Transmembrane helix</keyword>
<protein>
    <recommendedName>
        <fullName evidence="10">Major facilitator superfamily (MFS) profile domain-containing protein</fullName>
    </recommendedName>
</protein>
<dbReference type="VEuPathDB" id="FungiDB:PSTT_04254"/>
<keyword evidence="12" id="KW-1185">Reference proteome</keyword>
<dbReference type="InterPro" id="IPR005829">
    <property type="entry name" value="Sugar_transporter_CS"/>
</dbReference>
<comment type="caution">
    <text evidence="11">The sequence shown here is derived from an EMBL/GenBank/DDBJ whole genome shotgun (WGS) entry which is preliminary data.</text>
</comment>
<dbReference type="Proteomes" id="UP000239156">
    <property type="component" value="Unassembled WGS sequence"/>
</dbReference>
<dbReference type="InterPro" id="IPR036259">
    <property type="entry name" value="MFS_trans_sf"/>
</dbReference>
<keyword evidence="6 9" id="KW-0472">Membrane</keyword>
<feature type="transmembrane region" description="Helical" evidence="9">
    <location>
        <begin position="499"/>
        <end position="519"/>
    </location>
</feature>
<comment type="similarity">
    <text evidence="2 8">Belongs to the major facilitator superfamily. Sugar transporter (TC 2.A.1.1) family.</text>
</comment>
<feature type="transmembrane region" description="Helical" evidence="9">
    <location>
        <begin position="395"/>
        <end position="417"/>
    </location>
</feature>
<dbReference type="GO" id="GO:0005351">
    <property type="term" value="F:carbohydrate:proton symporter activity"/>
    <property type="evidence" value="ECO:0007669"/>
    <property type="project" value="TreeGrafter"/>
</dbReference>
<dbReference type="InterPro" id="IPR005828">
    <property type="entry name" value="MFS_sugar_transport-like"/>
</dbReference>
<accession>A0A2S4VST1</accession>
<evidence type="ECO:0000256" key="5">
    <source>
        <dbReference type="ARBA" id="ARBA00022989"/>
    </source>
</evidence>
<reference evidence="11" key="1">
    <citation type="submission" date="2017-12" db="EMBL/GenBank/DDBJ databases">
        <title>Gene loss provides genomic basis for host adaptation in cereal stripe rust fungi.</title>
        <authorList>
            <person name="Xia C."/>
        </authorList>
    </citation>
    <scope>NUCLEOTIDE SEQUENCE [LARGE SCALE GENOMIC DNA]</scope>
    <source>
        <strain evidence="11">93-210</strain>
    </source>
</reference>
<feature type="transmembrane region" description="Helical" evidence="9">
    <location>
        <begin position="20"/>
        <end position="37"/>
    </location>
</feature>
<dbReference type="InterPro" id="IPR050360">
    <property type="entry name" value="MFS_Sugar_Transporters"/>
</dbReference>
<evidence type="ECO:0000256" key="2">
    <source>
        <dbReference type="ARBA" id="ARBA00010992"/>
    </source>
</evidence>
<dbReference type="Pfam" id="PF00083">
    <property type="entry name" value="Sugar_tr"/>
    <property type="match status" value="2"/>
</dbReference>
<dbReference type="SUPFAM" id="SSF103473">
    <property type="entry name" value="MFS general substrate transporter"/>
    <property type="match status" value="1"/>
</dbReference>
<evidence type="ECO:0000256" key="6">
    <source>
        <dbReference type="ARBA" id="ARBA00023136"/>
    </source>
</evidence>
<evidence type="ECO:0000256" key="9">
    <source>
        <dbReference type="SAM" id="Phobius"/>
    </source>
</evidence>
<evidence type="ECO:0000256" key="3">
    <source>
        <dbReference type="ARBA" id="ARBA00022448"/>
    </source>
</evidence>
<gene>
    <name evidence="11" type="ORF">PSTT_04254</name>
</gene>
<dbReference type="GO" id="GO:0016020">
    <property type="term" value="C:membrane"/>
    <property type="evidence" value="ECO:0007669"/>
    <property type="project" value="UniProtKB-SubCell"/>
</dbReference>
<evidence type="ECO:0000313" key="11">
    <source>
        <dbReference type="EMBL" id="POW12567.1"/>
    </source>
</evidence>
<organism evidence="11 12">
    <name type="scientific">Puccinia striiformis</name>
    <dbReference type="NCBI Taxonomy" id="27350"/>
    <lineage>
        <taxon>Eukaryota</taxon>
        <taxon>Fungi</taxon>
        <taxon>Dikarya</taxon>
        <taxon>Basidiomycota</taxon>
        <taxon>Pucciniomycotina</taxon>
        <taxon>Pucciniomycetes</taxon>
        <taxon>Pucciniales</taxon>
        <taxon>Pucciniaceae</taxon>
        <taxon>Puccinia</taxon>
    </lineage>
</organism>
<dbReference type="AlphaFoldDB" id="A0A2S4VST1"/>
<keyword evidence="3 8" id="KW-0813">Transport</keyword>
<sequence>MPAVAGPVSFAPPEGKSSKMAIIIAGFAAFGGFLYGYDTGYIAGVKAMPFWLRSAGQLGSDGKYSITTSQDSLVTSILSVGVGLPSTSILAPCFLLTGPKRRGFFSDFCRCPFSLSHRRQVWKEDRYNDRVRDILRWGCLANCIIHHTIICRRESIRRAGSRCCILPCADVSIGMCTKMDPRGCRCMLSMGHHHWIASRISVSFRPTLTWGAGAANMLDFSNIVPPRTVNATKDFDSANSYRIPIGIQFVWAAILVIGLTVLPESPRYLLLKGNEEEAWKSLSRLYSAPYDDPDVQAEFSEIMASLEKERSFGKTSLLDCFKTDKRKNLQRTLTGLGVQGWQQASGINFFFYYGTTFFKNSGIENAFLVTVATNVVNVVATIPGIWAVDKVGRRTMLIAGAMMMFGCELIVACVGTFTTADNQASQKVLVAFSCIFIGVFAATWGPIPWVVTSEIYPLATRGKQMAMSTASNWVVNFFIGFITPYLVDGGAGKAGLGVKVFWLWAALCFAALTFSFFLIPETKGLSLEQVDLLYTNSTVLKSNSYRLQLIANNLHEGMTPAEKAYQEKLEHI</sequence>
<evidence type="ECO:0000313" key="12">
    <source>
        <dbReference type="Proteomes" id="UP000239156"/>
    </source>
</evidence>
<name>A0A2S4VST1_9BASI</name>
<feature type="transmembrane region" description="Helical" evidence="9">
    <location>
        <begin position="429"/>
        <end position="450"/>
    </location>
</feature>
<evidence type="ECO:0000256" key="1">
    <source>
        <dbReference type="ARBA" id="ARBA00004141"/>
    </source>
</evidence>
<evidence type="ECO:0000256" key="4">
    <source>
        <dbReference type="ARBA" id="ARBA00022692"/>
    </source>
</evidence>
<dbReference type="PROSITE" id="PS00216">
    <property type="entry name" value="SUGAR_TRANSPORT_1"/>
    <property type="match status" value="1"/>
</dbReference>
<dbReference type="PANTHER" id="PTHR48022:SF17">
    <property type="entry name" value="HEXOSE TRANSPORTER"/>
    <property type="match status" value="1"/>
</dbReference>
<dbReference type="VEuPathDB" id="FungiDB:PSHT_00901"/>
<feature type="domain" description="Major facilitator superfamily (MFS) profile" evidence="10">
    <location>
        <begin position="24"/>
        <end position="523"/>
    </location>
</feature>
<dbReference type="Gene3D" id="1.20.1250.20">
    <property type="entry name" value="MFS general substrate transporter like domains"/>
    <property type="match status" value="2"/>
</dbReference>
<comment type="subcellular location">
    <subcellularLocation>
        <location evidence="1">Membrane</location>
        <topology evidence="1">Multi-pass membrane protein</topology>
    </subcellularLocation>
</comment>
<evidence type="ECO:0000256" key="7">
    <source>
        <dbReference type="ARBA" id="ARBA00049119"/>
    </source>
</evidence>
<dbReference type="PROSITE" id="PS50850">
    <property type="entry name" value="MFS"/>
    <property type="match status" value="1"/>
</dbReference>
<feature type="transmembrane region" description="Helical" evidence="9">
    <location>
        <begin position="243"/>
        <end position="262"/>
    </location>
</feature>
<feature type="transmembrane region" description="Helical" evidence="9">
    <location>
        <begin position="366"/>
        <end position="388"/>
    </location>
</feature>
<evidence type="ECO:0000256" key="8">
    <source>
        <dbReference type="RuleBase" id="RU003346"/>
    </source>
</evidence>
<comment type="catalytic activity">
    <reaction evidence="7">
        <text>myo-inositol(out) + H(+)(out) = myo-inositol(in) + H(+)(in)</text>
        <dbReference type="Rhea" id="RHEA:60364"/>
        <dbReference type="ChEBI" id="CHEBI:15378"/>
        <dbReference type="ChEBI" id="CHEBI:17268"/>
    </reaction>
</comment>
<evidence type="ECO:0000259" key="10">
    <source>
        <dbReference type="PROSITE" id="PS50850"/>
    </source>
</evidence>
<proteinExistence type="inferred from homology"/>
<dbReference type="PANTHER" id="PTHR48022">
    <property type="entry name" value="PLASTIDIC GLUCOSE TRANSPORTER 4"/>
    <property type="match status" value="1"/>
</dbReference>
<dbReference type="PRINTS" id="PR00171">
    <property type="entry name" value="SUGRTRNSPORT"/>
</dbReference>
<dbReference type="InterPro" id="IPR020846">
    <property type="entry name" value="MFS_dom"/>
</dbReference>
<feature type="transmembrane region" description="Helical" evidence="9">
    <location>
        <begin position="470"/>
        <end position="487"/>
    </location>
</feature>
<keyword evidence="4 9" id="KW-0812">Transmembrane</keyword>
<dbReference type="EMBL" id="PKSL01000030">
    <property type="protein sequence ID" value="POW12567.1"/>
    <property type="molecule type" value="Genomic_DNA"/>
</dbReference>
<dbReference type="InterPro" id="IPR003663">
    <property type="entry name" value="Sugar/inositol_transpt"/>
</dbReference>